<sequence length="58" mass="6342">MASRMFVVINEPGVMIEIHKLTAEIYGEAKTSVTIMRGKRQIFSSLVGSINGSVEDLS</sequence>
<evidence type="ECO:0000313" key="2">
    <source>
        <dbReference type="Proteomes" id="UP000648182"/>
    </source>
</evidence>
<evidence type="ECO:0000313" key="1">
    <source>
        <dbReference type="EMBL" id="MBD8005385.1"/>
    </source>
</evidence>
<dbReference type="Proteomes" id="UP000648182">
    <property type="component" value="Unassembled WGS sequence"/>
</dbReference>
<reference evidence="1 2" key="1">
    <citation type="submission" date="2020-08" db="EMBL/GenBank/DDBJ databases">
        <title>A Genomic Blueprint of the Chicken Gut Microbiome.</title>
        <authorList>
            <person name="Gilroy R."/>
            <person name="Ravi A."/>
            <person name="Getino M."/>
            <person name="Pursley I."/>
            <person name="Horton D.L."/>
            <person name="Alikhan N.-F."/>
            <person name="Baker D."/>
            <person name="Gharbi K."/>
            <person name="Hall N."/>
            <person name="Watson M."/>
            <person name="Adriaenssens E.M."/>
            <person name="Foster-Nyarko E."/>
            <person name="Jarju S."/>
            <person name="Secka A."/>
            <person name="Antonio M."/>
            <person name="Oren A."/>
            <person name="Chaudhuri R."/>
            <person name="La Ragione R.M."/>
            <person name="Hildebrand F."/>
            <person name="Pallen M.J."/>
        </authorList>
    </citation>
    <scope>NUCLEOTIDE SEQUENCE [LARGE SCALE GENOMIC DNA]</scope>
    <source>
        <strain evidence="1 2">Sa1BUA2</strain>
    </source>
</reference>
<gene>
    <name evidence="1" type="ORF">H9631_09845</name>
</gene>
<accession>A0ABR8VKU5</accession>
<protein>
    <submittedName>
        <fullName evidence="1">Uncharacterized protein</fullName>
    </submittedName>
</protein>
<name>A0ABR8VKU5_9BACI</name>
<organism evidence="1 2">
    <name type="scientific">Bacillus norwichensis</name>
    <dbReference type="NCBI Taxonomy" id="2762217"/>
    <lineage>
        <taxon>Bacteria</taxon>
        <taxon>Bacillati</taxon>
        <taxon>Bacillota</taxon>
        <taxon>Bacilli</taxon>
        <taxon>Bacillales</taxon>
        <taxon>Bacillaceae</taxon>
        <taxon>Bacillus</taxon>
    </lineage>
</organism>
<keyword evidence="2" id="KW-1185">Reference proteome</keyword>
<dbReference type="RefSeq" id="WP_191812287.1">
    <property type="nucleotide sequence ID" value="NZ_JACSPV010000013.1"/>
</dbReference>
<proteinExistence type="predicted"/>
<comment type="caution">
    <text evidence="1">The sequence shown here is derived from an EMBL/GenBank/DDBJ whole genome shotgun (WGS) entry which is preliminary data.</text>
</comment>
<dbReference type="EMBL" id="JACSPV010000013">
    <property type="protein sequence ID" value="MBD8005385.1"/>
    <property type="molecule type" value="Genomic_DNA"/>
</dbReference>